<keyword evidence="3" id="KW-1185">Reference proteome</keyword>
<protein>
    <submittedName>
        <fullName evidence="2">Uncharacterized protein</fullName>
    </submittedName>
</protein>
<dbReference type="PANTHER" id="PTHR34660:SF3">
    <property type="entry name" value="RRM DOMAIN-CONTAINING PROTEIN"/>
    <property type="match status" value="1"/>
</dbReference>
<evidence type="ECO:0000313" key="2">
    <source>
        <dbReference type="EMBL" id="KAK1411135.1"/>
    </source>
</evidence>
<feature type="compositionally biased region" description="Polar residues" evidence="1">
    <location>
        <begin position="338"/>
        <end position="358"/>
    </location>
</feature>
<dbReference type="EMBL" id="JAUHHV010000010">
    <property type="protein sequence ID" value="KAK1411135.1"/>
    <property type="molecule type" value="Genomic_DNA"/>
</dbReference>
<proteinExistence type="predicted"/>
<feature type="compositionally biased region" description="Polar residues" evidence="1">
    <location>
        <begin position="372"/>
        <end position="390"/>
    </location>
</feature>
<dbReference type="Proteomes" id="UP001229421">
    <property type="component" value="Unassembled WGS sequence"/>
</dbReference>
<accession>A0AAD8NCW9</accession>
<feature type="region of interest" description="Disordered" evidence="1">
    <location>
        <begin position="1"/>
        <end position="99"/>
    </location>
</feature>
<reference evidence="2" key="1">
    <citation type="journal article" date="2023" name="bioRxiv">
        <title>Improved chromosome-level genome assembly for marigold (Tagetes erecta).</title>
        <authorList>
            <person name="Jiang F."/>
            <person name="Yuan L."/>
            <person name="Wang S."/>
            <person name="Wang H."/>
            <person name="Xu D."/>
            <person name="Wang A."/>
            <person name="Fan W."/>
        </authorList>
    </citation>
    <scope>NUCLEOTIDE SEQUENCE</scope>
    <source>
        <strain evidence="2">WSJ</strain>
        <tissue evidence="2">Leaf</tissue>
    </source>
</reference>
<feature type="compositionally biased region" description="Basic and acidic residues" evidence="1">
    <location>
        <begin position="201"/>
        <end position="226"/>
    </location>
</feature>
<feature type="region of interest" description="Disordered" evidence="1">
    <location>
        <begin position="201"/>
        <end position="280"/>
    </location>
</feature>
<feature type="compositionally biased region" description="Basic and acidic residues" evidence="1">
    <location>
        <begin position="393"/>
        <end position="403"/>
    </location>
</feature>
<feature type="compositionally biased region" description="Pro residues" evidence="1">
    <location>
        <begin position="1"/>
        <end position="11"/>
    </location>
</feature>
<sequence>MSRCFPFPPPGYERKLVETNLLKKENHKEKKHNKDKKDKEKRESKEKREERKQKEKKDKHKEKKDKEKRVDPQFESQNVQPLTQNNEHNIPKDGFTGYKKSSLERRNVEHNELLVRKQDNVQSRGQNEKMLVNRTKTEDIDNSKFVQELGRRIREEEKRSGRLLFSVESRKSNVDQGQGINNKSNVDRMRMVQNLINGKKTLEKVNEKPELRKAEGDKDKYMKNSEKIGSFNNLSTYNTPNVGVQHSDSALKKRKDIETDDFSQENEPRPNKTARPTSSFLTEIGRKQDFLQNPRLSQPVKSTKAGAIEPKVNGTIASQPMLPISKKPPVTTTNHILLNPTSTRSPPVNIGQIPSQPLTVPRTRPPSLVPNHITNTPLPVSLTKPSQPLLNSKKKESLRPPHPDTKYLKQILSVPELDQWSGLDNQEWLFSSKDYPHFKEKVGNFFLRDDNKEIQVWSEAKQLQYVDVFALPYVIPY</sequence>
<name>A0AAD8NCW9_TARER</name>
<organism evidence="2 3">
    <name type="scientific">Tagetes erecta</name>
    <name type="common">African marigold</name>
    <dbReference type="NCBI Taxonomy" id="13708"/>
    <lineage>
        <taxon>Eukaryota</taxon>
        <taxon>Viridiplantae</taxon>
        <taxon>Streptophyta</taxon>
        <taxon>Embryophyta</taxon>
        <taxon>Tracheophyta</taxon>
        <taxon>Spermatophyta</taxon>
        <taxon>Magnoliopsida</taxon>
        <taxon>eudicotyledons</taxon>
        <taxon>Gunneridae</taxon>
        <taxon>Pentapetalae</taxon>
        <taxon>asterids</taxon>
        <taxon>campanulids</taxon>
        <taxon>Asterales</taxon>
        <taxon>Asteraceae</taxon>
        <taxon>Asteroideae</taxon>
        <taxon>Heliantheae alliance</taxon>
        <taxon>Tageteae</taxon>
        <taxon>Tagetes</taxon>
    </lineage>
</organism>
<gene>
    <name evidence="2" type="ORF">QVD17_37679</name>
</gene>
<feature type="compositionally biased region" description="Polar residues" evidence="1">
    <location>
        <begin position="74"/>
        <end position="88"/>
    </location>
</feature>
<evidence type="ECO:0000313" key="3">
    <source>
        <dbReference type="Proteomes" id="UP001229421"/>
    </source>
</evidence>
<feature type="compositionally biased region" description="Polar residues" evidence="1">
    <location>
        <begin position="230"/>
        <end position="248"/>
    </location>
</feature>
<feature type="compositionally biased region" description="Basic and acidic residues" evidence="1">
    <location>
        <begin position="12"/>
        <end position="28"/>
    </location>
</feature>
<evidence type="ECO:0000256" key="1">
    <source>
        <dbReference type="SAM" id="MobiDB-lite"/>
    </source>
</evidence>
<comment type="caution">
    <text evidence="2">The sequence shown here is derived from an EMBL/GenBank/DDBJ whole genome shotgun (WGS) entry which is preliminary data.</text>
</comment>
<feature type="region of interest" description="Disordered" evidence="1">
    <location>
        <begin position="338"/>
        <end position="403"/>
    </location>
</feature>
<dbReference type="PANTHER" id="PTHR34660">
    <property type="entry name" value="MYB-LIKE PROTEIN X"/>
    <property type="match status" value="1"/>
</dbReference>
<feature type="compositionally biased region" description="Basic and acidic residues" evidence="1">
    <location>
        <begin position="35"/>
        <end position="56"/>
    </location>
</feature>
<dbReference type="AlphaFoldDB" id="A0AAD8NCW9"/>